<dbReference type="RefSeq" id="WP_098695835.1">
    <property type="nucleotide sequence ID" value="NZ_CP023778.1"/>
</dbReference>
<proteinExistence type="predicted"/>
<evidence type="ECO:0000313" key="1">
    <source>
        <dbReference type="EMBL" id="ATL68773.1"/>
    </source>
</evidence>
<organism evidence="1 2">
    <name type="scientific">Nocardia terpenica</name>
    <dbReference type="NCBI Taxonomy" id="455432"/>
    <lineage>
        <taxon>Bacteria</taxon>
        <taxon>Bacillati</taxon>
        <taxon>Actinomycetota</taxon>
        <taxon>Actinomycetes</taxon>
        <taxon>Mycobacteriales</taxon>
        <taxon>Nocardiaceae</taxon>
        <taxon>Nocardia</taxon>
    </lineage>
</organism>
<gene>
    <name evidence="1" type="ORF">CRH09_23865</name>
</gene>
<name>A0A291RMH6_9NOCA</name>
<protein>
    <submittedName>
        <fullName evidence="1">Uncharacterized protein</fullName>
    </submittedName>
</protein>
<reference evidence="1 2" key="1">
    <citation type="submission" date="2017-10" db="EMBL/GenBank/DDBJ databases">
        <title>Comparative genomics between pathogenic Norcardia.</title>
        <authorList>
            <person name="Zeng L."/>
        </authorList>
    </citation>
    <scope>NUCLEOTIDE SEQUENCE [LARGE SCALE GENOMIC DNA]</scope>
    <source>
        <strain evidence="1 2">NC_YFY_NT001</strain>
    </source>
</reference>
<dbReference type="AlphaFoldDB" id="A0A291RMH6"/>
<dbReference type="GeneID" id="88360384"/>
<dbReference type="Proteomes" id="UP000221961">
    <property type="component" value="Chromosome"/>
</dbReference>
<sequence length="444" mass="48525">MSGKGNDGTAAGLPPVSLSEAERAAVRELARFPLLDAVFGRRSRRFPLGGRIPAGPLAYTSRHEAQPLSDVERALVLNIVAGVTGWHHAISHHPGYAPALPNYSGSAAGRTFPSAAGFHTAEFFFTDDSGTYFLPTRDATPDTAGVAHEPETIEAELNTLLRRVRKLSDERIHIPRREPYLEGHNTWIANHPGSLLVIPVADIAQHTLLNLMFFAQNGYVVYDDINNRPIPGIERYRDLARADDPLPLSFLDQYSLTEATAELMTAAYNGHLLLGAMGLGGWAFDGIDRLTVLGASGDPDVGGLGFRYDTDPRWALPNPTGLPGVFEAFCRPHHASMADAVAALTDRKFGPGGPFHPATPGPWADSPAVRSAAAPHTPRFQELLTLQATYIDDTFGKFPATVPTVWIMNYLQAQHLDLDYYDTVLTTAAYLPTHRDHHDTWHRH</sequence>
<accession>A0A291RMH6</accession>
<evidence type="ECO:0000313" key="2">
    <source>
        <dbReference type="Proteomes" id="UP000221961"/>
    </source>
</evidence>
<dbReference type="KEGG" id="ntp:CRH09_23865"/>
<dbReference type="EMBL" id="CP023778">
    <property type="protein sequence ID" value="ATL68773.1"/>
    <property type="molecule type" value="Genomic_DNA"/>
</dbReference>